<organism evidence="2 3">
    <name type="scientific">Aldrovandia affinis</name>
    <dbReference type="NCBI Taxonomy" id="143900"/>
    <lineage>
        <taxon>Eukaryota</taxon>
        <taxon>Metazoa</taxon>
        <taxon>Chordata</taxon>
        <taxon>Craniata</taxon>
        <taxon>Vertebrata</taxon>
        <taxon>Euteleostomi</taxon>
        <taxon>Actinopterygii</taxon>
        <taxon>Neopterygii</taxon>
        <taxon>Teleostei</taxon>
        <taxon>Notacanthiformes</taxon>
        <taxon>Halosauridae</taxon>
        <taxon>Aldrovandia</taxon>
    </lineage>
</organism>
<gene>
    <name evidence="2" type="ORF">AAFF_G00434250</name>
</gene>
<feature type="region of interest" description="Disordered" evidence="1">
    <location>
        <begin position="133"/>
        <end position="181"/>
    </location>
</feature>
<comment type="caution">
    <text evidence="2">The sequence shown here is derived from an EMBL/GenBank/DDBJ whole genome shotgun (WGS) entry which is preliminary data.</text>
</comment>
<evidence type="ECO:0000256" key="1">
    <source>
        <dbReference type="SAM" id="MobiDB-lite"/>
    </source>
</evidence>
<evidence type="ECO:0000313" key="3">
    <source>
        <dbReference type="Proteomes" id="UP001221898"/>
    </source>
</evidence>
<evidence type="ECO:0000313" key="2">
    <source>
        <dbReference type="EMBL" id="KAJ8397736.1"/>
    </source>
</evidence>
<reference evidence="2" key="1">
    <citation type="journal article" date="2023" name="Science">
        <title>Genome structures resolve the early diversification of teleost fishes.</title>
        <authorList>
            <person name="Parey E."/>
            <person name="Louis A."/>
            <person name="Montfort J."/>
            <person name="Bouchez O."/>
            <person name="Roques C."/>
            <person name="Iampietro C."/>
            <person name="Lluch J."/>
            <person name="Castinel A."/>
            <person name="Donnadieu C."/>
            <person name="Desvignes T."/>
            <person name="Floi Bucao C."/>
            <person name="Jouanno E."/>
            <person name="Wen M."/>
            <person name="Mejri S."/>
            <person name="Dirks R."/>
            <person name="Jansen H."/>
            <person name="Henkel C."/>
            <person name="Chen W.J."/>
            <person name="Zahm M."/>
            <person name="Cabau C."/>
            <person name="Klopp C."/>
            <person name="Thompson A.W."/>
            <person name="Robinson-Rechavi M."/>
            <person name="Braasch I."/>
            <person name="Lecointre G."/>
            <person name="Bobe J."/>
            <person name="Postlethwait J.H."/>
            <person name="Berthelot C."/>
            <person name="Roest Crollius H."/>
            <person name="Guiguen Y."/>
        </authorList>
    </citation>
    <scope>NUCLEOTIDE SEQUENCE</scope>
    <source>
        <strain evidence="2">NC1722</strain>
    </source>
</reference>
<protein>
    <submittedName>
        <fullName evidence="2">Uncharacterized protein</fullName>
    </submittedName>
</protein>
<dbReference type="Proteomes" id="UP001221898">
    <property type="component" value="Unassembled WGS sequence"/>
</dbReference>
<sequence length="206" mass="22778">MAATRDEVSEPLRWRGFFGFPEEPTLCYVRARRCFWVTGPPAQQAAHVSSARHHPPPAHRPRAGRETRHGHASEVPRALCPGCRASEFFENGVCHKAVEWSTAQAGFPKYPCICLLCGTLGYPLLYRTHPGAPIHRHSGRPRGRRGRLGSAGHRTVFQTSRTQRLKPREKARLENRAGKTSPTECSADGAVCISAAPHPGDCVFVR</sequence>
<accession>A0AAD7WHZ1</accession>
<dbReference type="AlphaFoldDB" id="A0AAD7WHZ1"/>
<keyword evidence="3" id="KW-1185">Reference proteome</keyword>
<proteinExistence type="predicted"/>
<feature type="region of interest" description="Disordered" evidence="1">
    <location>
        <begin position="45"/>
        <end position="71"/>
    </location>
</feature>
<name>A0AAD7WHZ1_9TELE</name>
<feature type="compositionally biased region" description="Basic residues" evidence="1">
    <location>
        <begin position="50"/>
        <end position="62"/>
    </location>
</feature>
<feature type="compositionally biased region" description="Basic residues" evidence="1">
    <location>
        <begin position="134"/>
        <end position="147"/>
    </location>
</feature>
<feature type="compositionally biased region" description="Basic and acidic residues" evidence="1">
    <location>
        <begin position="166"/>
        <end position="177"/>
    </location>
</feature>
<dbReference type="EMBL" id="JAINUG010000095">
    <property type="protein sequence ID" value="KAJ8397736.1"/>
    <property type="molecule type" value="Genomic_DNA"/>
</dbReference>